<dbReference type="EMBL" id="PTQR01000114">
    <property type="protein sequence ID" value="TKX19525.1"/>
    <property type="molecule type" value="Genomic_DNA"/>
</dbReference>
<accession>A0A4U7ARA7</accession>
<comment type="caution">
    <text evidence="2">The sequence shown here is derived from an EMBL/GenBank/DDBJ whole genome shotgun (WGS) entry which is preliminary data.</text>
</comment>
<protein>
    <recommendedName>
        <fullName evidence="4">HAD-like protein</fullName>
    </recommendedName>
</protein>
<reference evidence="2 3" key="1">
    <citation type="submission" date="2018-02" db="EMBL/GenBank/DDBJ databases">
        <title>Draft genome sequences of Elsinoe sp., causing black scab on jojoba.</title>
        <authorList>
            <person name="Stodart B."/>
            <person name="Jeffress S."/>
            <person name="Ash G."/>
            <person name="Arun Chinnappa K."/>
        </authorList>
    </citation>
    <scope>NUCLEOTIDE SEQUENCE [LARGE SCALE GENOMIC DNA]</scope>
    <source>
        <strain evidence="2 3">Hillstone_2</strain>
    </source>
</reference>
<name>A0A4U7ARA7_9PEZI</name>
<feature type="compositionally biased region" description="Basic and acidic residues" evidence="1">
    <location>
        <begin position="111"/>
        <end position="122"/>
    </location>
</feature>
<organism evidence="2 3">
    <name type="scientific">Elsinoe australis</name>
    <dbReference type="NCBI Taxonomy" id="40998"/>
    <lineage>
        <taxon>Eukaryota</taxon>
        <taxon>Fungi</taxon>
        <taxon>Dikarya</taxon>
        <taxon>Ascomycota</taxon>
        <taxon>Pezizomycotina</taxon>
        <taxon>Dothideomycetes</taxon>
        <taxon>Dothideomycetidae</taxon>
        <taxon>Myriangiales</taxon>
        <taxon>Elsinoaceae</taxon>
        <taxon>Elsinoe</taxon>
    </lineage>
</organism>
<evidence type="ECO:0000313" key="2">
    <source>
        <dbReference type="EMBL" id="TKX19525.1"/>
    </source>
</evidence>
<evidence type="ECO:0000313" key="3">
    <source>
        <dbReference type="Proteomes" id="UP000308133"/>
    </source>
</evidence>
<feature type="compositionally biased region" description="Polar residues" evidence="1">
    <location>
        <begin position="36"/>
        <end position="86"/>
    </location>
</feature>
<evidence type="ECO:0008006" key="4">
    <source>
        <dbReference type="Google" id="ProtNLM"/>
    </source>
</evidence>
<dbReference type="AlphaFoldDB" id="A0A4U7ARA7"/>
<sequence>MAAIRFTMLRASRLSTPRVLRSVTPIRTYAKDMKATQGQASPGTASNVASPGSVSADQQSIKQNRATDSTASPDTASVQTPVSNPSGAGIGQQEDDTSTQQTFKQDPNASAEEKRKQVDKQGQKPLDPANK</sequence>
<dbReference type="Proteomes" id="UP000308133">
    <property type="component" value="Unassembled WGS sequence"/>
</dbReference>
<evidence type="ECO:0000256" key="1">
    <source>
        <dbReference type="SAM" id="MobiDB-lite"/>
    </source>
</evidence>
<feature type="region of interest" description="Disordered" evidence="1">
    <location>
        <begin position="31"/>
        <end position="131"/>
    </location>
</feature>
<feature type="compositionally biased region" description="Polar residues" evidence="1">
    <location>
        <begin position="98"/>
        <end position="108"/>
    </location>
</feature>
<gene>
    <name evidence="2" type="ORF">C1H76_8374</name>
</gene>
<proteinExistence type="predicted"/>